<evidence type="ECO:0000313" key="3">
    <source>
        <dbReference type="EMBL" id="SFG60976.1"/>
    </source>
</evidence>
<protein>
    <submittedName>
        <fullName evidence="3">Metallopeptidase toxin 3</fullName>
    </submittedName>
</protein>
<proteinExistence type="predicted"/>
<dbReference type="AlphaFoldDB" id="A0A1I2TED5"/>
<keyword evidence="4" id="KW-1185">Reference proteome</keyword>
<dbReference type="RefSeq" id="WP_090991728.1">
    <property type="nucleotide sequence ID" value="NZ_FOPP01000001.1"/>
</dbReference>
<evidence type="ECO:0000256" key="1">
    <source>
        <dbReference type="SAM" id="MobiDB-lite"/>
    </source>
</evidence>
<feature type="domain" description="Tox-MPTase3" evidence="2">
    <location>
        <begin position="287"/>
        <end position="418"/>
    </location>
</feature>
<gene>
    <name evidence="3" type="ORF">SAMN04489864_101244</name>
</gene>
<evidence type="ECO:0000313" key="4">
    <source>
        <dbReference type="Proteomes" id="UP000199666"/>
    </source>
</evidence>
<reference evidence="3 4" key="1">
    <citation type="submission" date="2016-10" db="EMBL/GenBank/DDBJ databases">
        <authorList>
            <person name="de Groot N.N."/>
        </authorList>
    </citation>
    <scope>NUCLEOTIDE SEQUENCE [LARGE SCALE GENOMIC DNA]</scope>
    <source>
        <strain evidence="3 4">DSM 18684</strain>
    </source>
</reference>
<sequence>MINFYTFKKTEPIYEEIIYSPSCKIQFKVDHDSIYASLLKQEFVKPSKSNVASIQTDETYLGFKIITDSIKVIKDKGHTMYIFPVVLSSKRAVSFQNLTIDESTAGTIAFVNTYTPTKKWIADYKKGHPGKFEGNINVKYLNLNNGVTSTNLPTSNKKSNQNVIAVAQTCINTSYYFELPYTCGSGEHYPGDNNCTLTGDLSAGYMLFEAIVTECFDVPDPIGGGGGTTPTPPPGYEPCPQGPTEPPLVSSKKPRGNKIMILPPTECDSLEQGSPFINQFILDFLSQKKYPKFTNLIKELKNNVQNDKKILDALKDWSGLTESKILEKLAFGEGPTIVVKDLTGRYGYFDRNENPNVINIDASWVRGLEAANLLSTRQATAFLLGVTVLHEFVHQARAANNLDRNYEYGNAFEKSAFGLVIHGENAGNYSYIFYGKSN</sequence>
<dbReference type="Proteomes" id="UP000199666">
    <property type="component" value="Unassembled WGS sequence"/>
</dbReference>
<organism evidence="3 4">
    <name type="scientific">Pedobacter insulae</name>
    <dbReference type="NCBI Taxonomy" id="414048"/>
    <lineage>
        <taxon>Bacteria</taxon>
        <taxon>Pseudomonadati</taxon>
        <taxon>Bacteroidota</taxon>
        <taxon>Sphingobacteriia</taxon>
        <taxon>Sphingobacteriales</taxon>
        <taxon>Sphingobacteriaceae</taxon>
        <taxon>Pedobacter</taxon>
    </lineage>
</organism>
<feature type="compositionally biased region" description="Pro residues" evidence="1">
    <location>
        <begin position="230"/>
        <end position="246"/>
    </location>
</feature>
<feature type="region of interest" description="Disordered" evidence="1">
    <location>
        <begin position="223"/>
        <end position="255"/>
    </location>
</feature>
<accession>A0A1I2TED5</accession>
<dbReference type="EMBL" id="FOPP01000001">
    <property type="protein sequence ID" value="SFG60976.1"/>
    <property type="molecule type" value="Genomic_DNA"/>
</dbReference>
<dbReference type="Pfam" id="PF15639">
    <property type="entry name" value="Tox-MPTase3"/>
    <property type="match status" value="1"/>
</dbReference>
<dbReference type="InterPro" id="IPR028913">
    <property type="entry name" value="Tox-MPTase3_dom"/>
</dbReference>
<dbReference type="OrthoDB" id="878730at2"/>
<name>A0A1I2TED5_9SPHI</name>
<evidence type="ECO:0000259" key="2">
    <source>
        <dbReference type="Pfam" id="PF15639"/>
    </source>
</evidence>